<dbReference type="PROSITE" id="PS50887">
    <property type="entry name" value="GGDEF"/>
    <property type="match status" value="1"/>
</dbReference>
<dbReference type="PANTHER" id="PTHR44757:SF2">
    <property type="entry name" value="BIOFILM ARCHITECTURE MAINTENANCE PROTEIN MBAA"/>
    <property type="match status" value="1"/>
</dbReference>
<dbReference type="CDD" id="cd01948">
    <property type="entry name" value="EAL"/>
    <property type="match status" value="1"/>
</dbReference>
<dbReference type="CDD" id="cd00130">
    <property type="entry name" value="PAS"/>
    <property type="match status" value="1"/>
</dbReference>
<evidence type="ECO:0000313" key="7">
    <source>
        <dbReference type="Proteomes" id="UP000256977"/>
    </source>
</evidence>
<evidence type="ECO:0000259" key="5">
    <source>
        <dbReference type="PROSITE" id="PS50887"/>
    </source>
</evidence>
<dbReference type="Gene3D" id="3.30.70.270">
    <property type="match status" value="1"/>
</dbReference>
<keyword evidence="7" id="KW-1185">Reference proteome</keyword>
<dbReference type="Gene3D" id="3.20.20.450">
    <property type="entry name" value="EAL domain"/>
    <property type="match status" value="1"/>
</dbReference>
<name>A0A3D9KQK2_9BACL</name>
<evidence type="ECO:0000259" key="2">
    <source>
        <dbReference type="PROSITE" id="PS50112"/>
    </source>
</evidence>
<dbReference type="NCBIfam" id="TIGR00229">
    <property type="entry name" value="sensory_box"/>
    <property type="match status" value="1"/>
</dbReference>
<dbReference type="SMART" id="SM00267">
    <property type="entry name" value="GGDEF"/>
    <property type="match status" value="1"/>
</dbReference>
<proteinExistence type="predicted"/>
<feature type="domain" description="PAC" evidence="3">
    <location>
        <begin position="126"/>
        <end position="177"/>
    </location>
</feature>
<dbReference type="AlphaFoldDB" id="A0A3D9KQK2"/>
<dbReference type="SUPFAM" id="SSF55073">
    <property type="entry name" value="Nucleotide cyclase"/>
    <property type="match status" value="1"/>
</dbReference>
<dbReference type="InterPro" id="IPR000160">
    <property type="entry name" value="GGDEF_dom"/>
</dbReference>
<feature type="domain" description="EAL" evidence="4">
    <location>
        <begin position="351"/>
        <end position="604"/>
    </location>
</feature>
<dbReference type="InterPro" id="IPR029787">
    <property type="entry name" value="Nucleotide_cyclase"/>
</dbReference>
<keyword evidence="1" id="KW-0812">Transmembrane</keyword>
<organism evidence="6 7">
    <name type="scientific">Cohnella phaseoli</name>
    <dbReference type="NCBI Taxonomy" id="456490"/>
    <lineage>
        <taxon>Bacteria</taxon>
        <taxon>Bacillati</taxon>
        <taxon>Bacillota</taxon>
        <taxon>Bacilli</taxon>
        <taxon>Bacillales</taxon>
        <taxon>Paenibacillaceae</taxon>
        <taxon>Cohnella</taxon>
    </lineage>
</organism>
<comment type="caution">
    <text evidence="6">The sequence shown here is derived from an EMBL/GenBank/DDBJ whole genome shotgun (WGS) entry which is preliminary data.</text>
</comment>
<feature type="domain" description="GGDEF" evidence="5">
    <location>
        <begin position="209"/>
        <end position="342"/>
    </location>
</feature>
<dbReference type="Pfam" id="PF00990">
    <property type="entry name" value="GGDEF"/>
    <property type="match status" value="1"/>
</dbReference>
<dbReference type="PANTHER" id="PTHR44757">
    <property type="entry name" value="DIGUANYLATE CYCLASE DGCP"/>
    <property type="match status" value="1"/>
</dbReference>
<reference evidence="6 7" key="1">
    <citation type="submission" date="2018-07" db="EMBL/GenBank/DDBJ databases">
        <title>Genomic Encyclopedia of Type Strains, Phase III (KMG-III): the genomes of soil and plant-associated and newly described type strains.</title>
        <authorList>
            <person name="Whitman W."/>
        </authorList>
    </citation>
    <scope>NUCLEOTIDE SEQUENCE [LARGE SCALE GENOMIC DNA]</scope>
    <source>
        <strain evidence="6 7">CECT 7287</strain>
    </source>
</reference>
<feature type="domain" description="PAS" evidence="2">
    <location>
        <begin position="54"/>
        <end position="124"/>
    </location>
</feature>
<dbReference type="SUPFAM" id="SSF141868">
    <property type="entry name" value="EAL domain-like"/>
    <property type="match status" value="1"/>
</dbReference>
<accession>A0A3D9KQK2</accession>
<dbReference type="InterPro" id="IPR052155">
    <property type="entry name" value="Biofilm_reg_signaling"/>
</dbReference>
<dbReference type="PROSITE" id="PS50112">
    <property type="entry name" value="PAS"/>
    <property type="match status" value="1"/>
</dbReference>
<dbReference type="Pfam" id="PF08448">
    <property type="entry name" value="PAS_4"/>
    <property type="match status" value="1"/>
</dbReference>
<dbReference type="InterPro" id="IPR043128">
    <property type="entry name" value="Rev_trsase/Diguanyl_cyclase"/>
</dbReference>
<feature type="transmembrane region" description="Helical" evidence="1">
    <location>
        <begin position="17"/>
        <end position="39"/>
    </location>
</feature>
<dbReference type="PROSITE" id="PS50883">
    <property type="entry name" value="EAL"/>
    <property type="match status" value="1"/>
</dbReference>
<dbReference type="Proteomes" id="UP000256977">
    <property type="component" value="Unassembled WGS sequence"/>
</dbReference>
<keyword evidence="1" id="KW-0472">Membrane</keyword>
<dbReference type="SMART" id="SM00091">
    <property type="entry name" value="PAS"/>
    <property type="match status" value="1"/>
</dbReference>
<dbReference type="Gene3D" id="3.30.450.20">
    <property type="entry name" value="PAS domain"/>
    <property type="match status" value="1"/>
</dbReference>
<dbReference type="FunFam" id="3.20.20.450:FF:000001">
    <property type="entry name" value="Cyclic di-GMP phosphodiesterase yahA"/>
    <property type="match status" value="1"/>
</dbReference>
<dbReference type="InterPro" id="IPR035965">
    <property type="entry name" value="PAS-like_dom_sf"/>
</dbReference>
<evidence type="ECO:0000313" key="6">
    <source>
        <dbReference type="EMBL" id="RED87834.1"/>
    </source>
</evidence>
<evidence type="ECO:0000259" key="3">
    <source>
        <dbReference type="PROSITE" id="PS50113"/>
    </source>
</evidence>
<dbReference type="SMART" id="SM00052">
    <property type="entry name" value="EAL"/>
    <property type="match status" value="1"/>
</dbReference>
<dbReference type="Pfam" id="PF00563">
    <property type="entry name" value="EAL"/>
    <property type="match status" value="1"/>
</dbReference>
<dbReference type="InterPro" id="IPR000014">
    <property type="entry name" value="PAS"/>
</dbReference>
<sequence length="613" mass="69191">MAEEGCSLVNGWSDEGLWLAGIAGVAALTASAASLGWIFSRKRYRARQSGPAYQWELLNSLYNHSPIAFAVIDRQGRFLDINRDPSDMVGYGKEELNGISFETLLAEESREQTKLIFQRTLQGETCTREIKVIHKQGHAIDLNIHTSPLIRRKRPIGLLVFIEDISDRKRSLERIRYMAYYDDMTGLPNRQFFMNRLEERLQTAKEGGRPLAVCYIDVDHFKLINASFGRDFGDMLLLQIAERLSRSLSVPGDLARMEGDEFAACLDTLESADEISGRLDGLISVMKEPFELSGVPVHVTVSIGVAVSADGTGDAATMLKRADTALHRVKVNGKNDYMLHSCDMDHIALEKLTIQHEMRRALRNKEFILHYQPQYALASGQIVGMEALVRWRHPERGLVPPGEFIPAAEESGLIVQLGEWVIEEACRQNKEWQNEGLLNIPVSVNLSLRQFTQRKLTSKISEILRKTGLHPRYLELEITESMTMDVERASQYLKELTELGVSISIDDFGTGYSSFHYLKNLPIARLKIDRSFVRDIEQRSSDAAIVAAIISMAHSLQMQVVAEGVETKDQAHFLRSYRCDEMQGYYGSPPLPSTALKELLSEKFNRPALPNYH</sequence>
<dbReference type="OrthoDB" id="9759607at2"/>
<protein>
    <submittedName>
        <fullName evidence="6">PAS domain S-box-containing protein/diguanylate cyclase (GGDEF)-like protein</fullName>
    </submittedName>
</protein>
<dbReference type="InterPro" id="IPR035919">
    <property type="entry name" value="EAL_sf"/>
</dbReference>
<dbReference type="NCBIfam" id="TIGR00254">
    <property type="entry name" value="GGDEF"/>
    <property type="match status" value="1"/>
</dbReference>
<dbReference type="SUPFAM" id="SSF55785">
    <property type="entry name" value="PYP-like sensor domain (PAS domain)"/>
    <property type="match status" value="1"/>
</dbReference>
<dbReference type="CDD" id="cd01949">
    <property type="entry name" value="GGDEF"/>
    <property type="match status" value="1"/>
</dbReference>
<keyword evidence="1" id="KW-1133">Transmembrane helix</keyword>
<dbReference type="InterPro" id="IPR000700">
    <property type="entry name" value="PAS-assoc_C"/>
</dbReference>
<gene>
    <name evidence="6" type="ORF">DFP98_102316</name>
</gene>
<dbReference type="InterPro" id="IPR001633">
    <property type="entry name" value="EAL_dom"/>
</dbReference>
<evidence type="ECO:0000259" key="4">
    <source>
        <dbReference type="PROSITE" id="PS50883"/>
    </source>
</evidence>
<dbReference type="InterPro" id="IPR013656">
    <property type="entry name" value="PAS_4"/>
</dbReference>
<dbReference type="PROSITE" id="PS50113">
    <property type="entry name" value="PAC"/>
    <property type="match status" value="1"/>
</dbReference>
<evidence type="ECO:0000256" key="1">
    <source>
        <dbReference type="SAM" id="Phobius"/>
    </source>
</evidence>
<dbReference type="EMBL" id="QRDZ01000002">
    <property type="protein sequence ID" value="RED87834.1"/>
    <property type="molecule type" value="Genomic_DNA"/>
</dbReference>